<protein>
    <submittedName>
        <fullName evidence="1">Uncharacterized protein</fullName>
    </submittedName>
</protein>
<name>A0A6C0CPB6_9ZZZZ</name>
<sequence>MHARAIFNTLRDTGPQYLVNTYKWIKMAVWDAPYTIFLDVDLEYTRLRFAEMKEMSELENQEDGEVEDESEPGQVRWYKRTLSQLRKRENATTPIDA</sequence>
<organism evidence="1">
    <name type="scientific">viral metagenome</name>
    <dbReference type="NCBI Taxonomy" id="1070528"/>
    <lineage>
        <taxon>unclassified sequences</taxon>
        <taxon>metagenomes</taxon>
        <taxon>organismal metagenomes</taxon>
    </lineage>
</organism>
<reference evidence="1" key="1">
    <citation type="journal article" date="2020" name="Nature">
        <title>Giant virus diversity and host interactions through global metagenomics.</title>
        <authorList>
            <person name="Schulz F."/>
            <person name="Roux S."/>
            <person name="Paez-Espino D."/>
            <person name="Jungbluth S."/>
            <person name="Walsh D.A."/>
            <person name="Denef V.J."/>
            <person name="McMahon K.D."/>
            <person name="Konstantinidis K.T."/>
            <person name="Eloe-Fadrosh E.A."/>
            <person name="Kyrpides N.C."/>
            <person name="Woyke T."/>
        </authorList>
    </citation>
    <scope>NUCLEOTIDE SEQUENCE</scope>
    <source>
        <strain evidence="1">GVMAG-M-3300021389-45</strain>
    </source>
</reference>
<accession>A0A6C0CPB6</accession>
<evidence type="ECO:0000313" key="1">
    <source>
        <dbReference type="EMBL" id="QHT05710.1"/>
    </source>
</evidence>
<dbReference type="AlphaFoldDB" id="A0A6C0CPB6"/>
<proteinExistence type="predicted"/>
<dbReference type="EMBL" id="MN739458">
    <property type="protein sequence ID" value="QHT05710.1"/>
    <property type="molecule type" value="Genomic_DNA"/>
</dbReference>